<dbReference type="RefSeq" id="WP_353649326.1">
    <property type="nucleotide sequence ID" value="NZ_CP159218.1"/>
</dbReference>
<organism evidence="4">
    <name type="scientific">Nakamurella sp. A5-74</name>
    <dbReference type="NCBI Taxonomy" id="3158264"/>
    <lineage>
        <taxon>Bacteria</taxon>
        <taxon>Bacillati</taxon>
        <taxon>Actinomycetota</taxon>
        <taxon>Actinomycetes</taxon>
        <taxon>Nakamurellales</taxon>
        <taxon>Nakamurellaceae</taxon>
        <taxon>Nakamurella</taxon>
    </lineage>
</organism>
<evidence type="ECO:0000256" key="3">
    <source>
        <dbReference type="SAM" id="Phobius"/>
    </source>
</evidence>
<dbReference type="AlphaFoldDB" id="A0AAU8DQD0"/>
<dbReference type="Gene3D" id="1.20.120.1760">
    <property type="match status" value="1"/>
</dbReference>
<keyword evidence="3" id="KW-0472">Membrane</keyword>
<dbReference type="InterPro" id="IPR000462">
    <property type="entry name" value="CDP-OH_P_trans"/>
</dbReference>
<name>A0AAU8DQD0_9ACTN</name>
<reference evidence="4" key="1">
    <citation type="submission" date="2024-05" db="EMBL/GenBank/DDBJ databases">
        <authorList>
            <person name="Cai S.Y."/>
            <person name="Jin L.M."/>
            <person name="Li H.R."/>
        </authorList>
    </citation>
    <scope>NUCLEOTIDE SEQUENCE</scope>
    <source>
        <strain evidence="4">A5-74</strain>
    </source>
</reference>
<accession>A0AAU8DQD0</accession>
<feature type="transmembrane region" description="Helical" evidence="3">
    <location>
        <begin position="110"/>
        <end position="133"/>
    </location>
</feature>
<proteinExistence type="inferred from homology"/>
<evidence type="ECO:0000256" key="2">
    <source>
        <dbReference type="RuleBase" id="RU003750"/>
    </source>
</evidence>
<feature type="transmembrane region" description="Helical" evidence="3">
    <location>
        <begin position="168"/>
        <end position="197"/>
    </location>
</feature>
<dbReference type="EMBL" id="CP159218">
    <property type="protein sequence ID" value="XCG63711.1"/>
    <property type="molecule type" value="Genomic_DNA"/>
</dbReference>
<keyword evidence="1 2" id="KW-0808">Transferase</keyword>
<keyword evidence="3" id="KW-1133">Transmembrane helix</keyword>
<sequence length="214" mass="21933">MFDAALRRTVAPAVNGVAGVLVRLHVSPTALTATGFLAGAAACWAAATEHWIVALVLWLINRALDGLDGAVARVGGGATALGGFLDVVADFVIYAAFVIAVAVAVPEARLACAVLIGAYYVSGTAFLTLSSLIERYGSGGTGQLTGTPYADERSLRFVGGLAEGLETIVVYVLFCLFPGAAATIAWIFAAAVAVTALQRVGIGIRLLRGLRPVD</sequence>
<keyword evidence="3" id="KW-0812">Transmembrane</keyword>
<dbReference type="GO" id="GO:0016780">
    <property type="term" value="F:phosphotransferase activity, for other substituted phosphate groups"/>
    <property type="evidence" value="ECO:0007669"/>
    <property type="project" value="InterPro"/>
</dbReference>
<gene>
    <name evidence="4" type="ORF">ABLG96_21425</name>
</gene>
<dbReference type="PROSITE" id="PS00379">
    <property type="entry name" value="CDP_ALCOHOL_P_TRANSF"/>
    <property type="match status" value="1"/>
</dbReference>
<dbReference type="InterPro" id="IPR048254">
    <property type="entry name" value="CDP_ALCOHOL_P_TRANSF_CS"/>
</dbReference>
<feature type="transmembrane region" description="Helical" evidence="3">
    <location>
        <begin position="36"/>
        <end position="60"/>
    </location>
</feature>
<dbReference type="InterPro" id="IPR043130">
    <property type="entry name" value="CDP-OH_PTrfase_TM_dom"/>
</dbReference>
<protein>
    <submittedName>
        <fullName evidence="4">CDP-alcohol phosphatidyltransferase family protein</fullName>
    </submittedName>
</protein>
<evidence type="ECO:0000313" key="4">
    <source>
        <dbReference type="EMBL" id="XCG63711.1"/>
    </source>
</evidence>
<evidence type="ECO:0000256" key="1">
    <source>
        <dbReference type="ARBA" id="ARBA00022679"/>
    </source>
</evidence>
<dbReference type="Pfam" id="PF01066">
    <property type="entry name" value="CDP-OH_P_transf"/>
    <property type="match status" value="1"/>
</dbReference>
<feature type="transmembrane region" description="Helical" evidence="3">
    <location>
        <begin position="80"/>
        <end position="103"/>
    </location>
</feature>
<dbReference type="GO" id="GO:0008654">
    <property type="term" value="P:phospholipid biosynthetic process"/>
    <property type="evidence" value="ECO:0007669"/>
    <property type="project" value="InterPro"/>
</dbReference>
<dbReference type="GO" id="GO:0016020">
    <property type="term" value="C:membrane"/>
    <property type="evidence" value="ECO:0007669"/>
    <property type="project" value="InterPro"/>
</dbReference>
<comment type="similarity">
    <text evidence="2">Belongs to the CDP-alcohol phosphatidyltransferase class-I family.</text>
</comment>